<evidence type="ECO:0000256" key="1">
    <source>
        <dbReference type="ARBA" id="ARBA00004123"/>
    </source>
</evidence>
<dbReference type="GO" id="GO:0008270">
    <property type="term" value="F:zinc ion binding"/>
    <property type="evidence" value="ECO:0007669"/>
    <property type="project" value="UniProtKB-KW"/>
</dbReference>
<dbReference type="SUPFAM" id="SSF57850">
    <property type="entry name" value="RING/U-box"/>
    <property type="match status" value="1"/>
</dbReference>
<proteinExistence type="predicted"/>
<keyword evidence="10" id="KW-1185">Reference proteome</keyword>
<dbReference type="PROSITE" id="PS50089">
    <property type="entry name" value="ZF_RING_2"/>
    <property type="match status" value="1"/>
</dbReference>
<feature type="region of interest" description="Disordered" evidence="7">
    <location>
        <begin position="292"/>
        <end position="311"/>
    </location>
</feature>
<dbReference type="CDD" id="cd17082">
    <property type="entry name" value="RAWUL_PCGF2_like"/>
    <property type="match status" value="1"/>
</dbReference>
<feature type="compositionally biased region" description="Polar residues" evidence="7">
    <location>
        <begin position="370"/>
        <end position="381"/>
    </location>
</feature>
<evidence type="ECO:0000256" key="4">
    <source>
        <dbReference type="ARBA" id="ARBA00022833"/>
    </source>
</evidence>
<evidence type="ECO:0000313" key="10">
    <source>
        <dbReference type="Proteomes" id="UP000828390"/>
    </source>
</evidence>
<dbReference type="PANTHER" id="PTHR10825">
    <property type="entry name" value="RING FINGER DOMAIN-CONTAINING, POLYCOMB GROUP COMPONENT"/>
    <property type="match status" value="1"/>
</dbReference>
<dbReference type="FunFam" id="3.30.40.10:FF:000122">
    <property type="entry name" value="polycomb group RING finger protein 1"/>
    <property type="match status" value="1"/>
</dbReference>
<evidence type="ECO:0000256" key="7">
    <source>
        <dbReference type="SAM" id="MobiDB-lite"/>
    </source>
</evidence>
<comment type="subcellular location">
    <subcellularLocation>
        <location evidence="1">Nucleus</location>
    </subcellularLocation>
</comment>
<dbReference type="PANTHER" id="PTHR10825:SF72">
    <property type="entry name" value="UBIQUITIN-LIKE DOMAIN-CONTAINING PROTEIN"/>
    <property type="match status" value="1"/>
</dbReference>
<evidence type="ECO:0000256" key="5">
    <source>
        <dbReference type="ARBA" id="ARBA00023242"/>
    </source>
</evidence>
<dbReference type="Gene3D" id="3.30.40.10">
    <property type="entry name" value="Zinc/RING finger domain, C3HC4 (zinc finger)"/>
    <property type="match status" value="1"/>
</dbReference>
<evidence type="ECO:0000256" key="2">
    <source>
        <dbReference type="ARBA" id="ARBA00022723"/>
    </source>
</evidence>
<reference evidence="9" key="2">
    <citation type="submission" date="2020-11" db="EMBL/GenBank/DDBJ databases">
        <authorList>
            <person name="McCartney M.A."/>
            <person name="Auch B."/>
            <person name="Kono T."/>
            <person name="Mallez S."/>
            <person name="Becker A."/>
            <person name="Gohl D.M."/>
            <person name="Silverstein K.A.T."/>
            <person name="Koren S."/>
            <person name="Bechman K.B."/>
            <person name="Herman A."/>
            <person name="Abrahante J.E."/>
            <person name="Garbe J."/>
        </authorList>
    </citation>
    <scope>NUCLEOTIDE SEQUENCE</scope>
    <source>
        <strain evidence="9">Duluth1</strain>
        <tissue evidence="9">Whole animal</tissue>
    </source>
</reference>
<evidence type="ECO:0000259" key="8">
    <source>
        <dbReference type="PROSITE" id="PS50089"/>
    </source>
</evidence>
<dbReference type="InterPro" id="IPR013083">
    <property type="entry name" value="Znf_RING/FYVE/PHD"/>
</dbReference>
<protein>
    <recommendedName>
        <fullName evidence="8">RING-type domain-containing protein</fullName>
    </recommendedName>
</protein>
<evidence type="ECO:0000256" key="3">
    <source>
        <dbReference type="ARBA" id="ARBA00022771"/>
    </source>
</evidence>
<organism evidence="9 10">
    <name type="scientific">Dreissena polymorpha</name>
    <name type="common">Zebra mussel</name>
    <name type="synonym">Mytilus polymorpha</name>
    <dbReference type="NCBI Taxonomy" id="45954"/>
    <lineage>
        <taxon>Eukaryota</taxon>
        <taxon>Metazoa</taxon>
        <taxon>Spiralia</taxon>
        <taxon>Lophotrochozoa</taxon>
        <taxon>Mollusca</taxon>
        <taxon>Bivalvia</taxon>
        <taxon>Autobranchia</taxon>
        <taxon>Heteroconchia</taxon>
        <taxon>Euheterodonta</taxon>
        <taxon>Imparidentia</taxon>
        <taxon>Neoheterodontei</taxon>
        <taxon>Myida</taxon>
        <taxon>Dreissenoidea</taxon>
        <taxon>Dreissenidae</taxon>
        <taxon>Dreissena</taxon>
    </lineage>
</organism>
<keyword evidence="4" id="KW-0862">Zinc</keyword>
<dbReference type="GO" id="GO:0035102">
    <property type="term" value="C:PRC1 complex"/>
    <property type="evidence" value="ECO:0007669"/>
    <property type="project" value="TreeGrafter"/>
</dbReference>
<dbReference type="Pfam" id="PF16207">
    <property type="entry name" value="RAWUL"/>
    <property type="match status" value="1"/>
</dbReference>
<dbReference type="PROSITE" id="PS00518">
    <property type="entry name" value="ZF_RING_1"/>
    <property type="match status" value="1"/>
</dbReference>
<dbReference type="InterPro" id="IPR017907">
    <property type="entry name" value="Znf_RING_CS"/>
</dbReference>
<name>A0A9D3YHE7_DREPO</name>
<dbReference type="Proteomes" id="UP000828390">
    <property type="component" value="Unassembled WGS sequence"/>
</dbReference>
<accession>A0A9D3YHE7</accession>
<feature type="compositionally biased region" description="Basic and acidic residues" evidence="7">
    <location>
        <begin position="896"/>
        <end position="907"/>
    </location>
</feature>
<sequence>MNRTTKIRITELNPHVICVLCGGYFVNATTITECLHSFCRTCITRYLETSKYCPVCDVMVHKTKPLNYIRADKTLQDLVYKLVPGLYRSEMKRRREYYAHVDPPGVTRPPSEDRGDEFYDRIIYTEDERISLSLELCAEGIPFKTPTSVHGHAGAASIKVRDVRYLQCPAAFSVGNLKKFIRMKFDLQQKYEMDIFHTAEPLPDYYTLMDIAYIYTWTRRTPLRLYYTVFERSTAYRDHPGHIDVKRALNSDAEITTETTELLGDATDIDQGVKETDKLPLCLLTGPDDISPDLDLEEGVPQKGKKRKRGTKAKVKKLLSVSDDDSVKEQMSESEEQLAKLRLDCGSDSETIIPDFDNENNVDCANSASVVGNSHSQSNGLVRSKGNCNKLGDRASERTDTLDAHRSERADKLDASEEDGDESDSEPRLVVDTDHDPSKPSSTQSSPSSSVHLTMFQPLTENSLSDNCNDESAKKESVVRIANGKNAKSWDSLVTSVPKRSKGRPKGSKNKVKSLLAVTKNAGKSVVVKQVSNVSKDIELNQKSKMNTEIVYSFSADENLNADQKKGNNVQRSVSAFDGSEQSLVKRKYVRKKKMPSEREHAVPLKRAKTVNAMLKCKDASGGVNGKDTLADIDISKPIDIRKTVSEGEGVVQVSNGGETGLNNCSPDDNDVAQDGKTLLPSAFSEPITPLYGETPNVNESNQGLPCSPNMDIKGNQSSNVEQDVIKDKPCDFNGAISNGAYVDNAEVLNTLESGLSSGIQNNFGIRSSFMFPTSMQPAFIGYNGNLVAMNALRPDFSPGHFNFANTIAGTIPPNALCIINGFSPSPLNAHAQLNHLTNGNTVTNVNAGYQSCDHHVEQPLDLTNNFSREEYTKGKIFKTKLLKRPVPKSDITQNGRDKHTMQDSQF</sequence>
<evidence type="ECO:0000256" key="6">
    <source>
        <dbReference type="PROSITE-ProRule" id="PRU00175"/>
    </source>
</evidence>
<feature type="domain" description="RING-type" evidence="8">
    <location>
        <begin position="18"/>
        <end position="57"/>
    </location>
</feature>
<comment type="caution">
    <text evidence="9">The sequence shown here is derived from an EMBL/GenBank/DDBJ whole genome shotgun (WGS) entry which is preliminary data.</text>
</comment>
<keyword evidence="3 6" id="KW-0863">Zinc-finger</keyword>
<dbReference type="EMBL" id="JAIWYP010000016">
    <property type="protein sequence ID" value="KAH3698655.1"/>
    <property type="molecule type" value="Genomic_DNA"/>
</dbReference>
<feature type="region of interest" description="Disordered" evidence="7">
    <location>
        <begin position="370"/>
        <end position="452"/>
    </location>
</feature>
<dbReference type="GO" id="GO:0000122">
    <property type="term" value="P:negative regulation of transcription by RNA polymerase II"/>
    <property type="evidence" value="ECO:0007669"/>
    <property type="project" value="TreeGrafter"/>
</dbReference>
<dbReference type="GO" id="GO:1990841">
    <property type="term" value="F:promoter-specific chromatin binding"/>
    <property type="evidence" value="ECO:0007669"/>
    <property type="project" value="TreeGrafter"/>
</dbReference>
<feature type="region of interest" description="Disordered" evidence="7">
    <location>
        <begin position="888"/>
        <end position="907"/>
    </location>
</feature>
<reference evidence="9" key="1">
    <citation type="journal article" date="2019" name="bioRxiv">
        <title>The Genome of the Zebra Mussel, Dreissena polymorpha: A Resource for Invasive Species Research.</title>
        <authorList>
            <person name="McCartney M.A."/>
            <person name="Auch B."/>
            <person name="Kono T."/>
            <person name="Mallez S."/>
            <person name="Zhang Y."/>
            <person name="Obille A."/>
            <person name="Becker A."/>
            <person name="Abrahante J.E."/>
            <person name="Garbe J."/>
            <person name="Badalamenti J.P."/>
            <person name="Herman A."/>
            <person name="Mangelson H."/>
            <person name="Liachko I."/>
            <person name="Sullivan S."/>
            <person name="Sone E.D."/>
            <person name="Koren S."/>
            <person name="Silverstein K.A.T."/>
            <person name="Beckman K.B."/>
            <person name="Gohl D.M."/>
        </authorList>
    </citation>
    <scope>NUCLEOTIDE SEQUENCE</scope>
    <source>
        <strain evidence="9">Duluth1</strain>
        <tissue evidence="9">Whole animal</tissue>
    </source>
</reference>
<gene>
    <name evidence="9" type="ORF">DPMN_086200</name>
</gene>
<feature type="compositionally biased region" description="Basic and acidic residues" evidence="7">
    <location>
        <begin position="391"/>
        <end position="415"/>
    </location>
</feature>
<dbReference type="AlphaFoldDB" id="A0A9D3YHE7"/>
<feature type="compositionally biased region" description="Low complexity" evidence="7">
    <location>
        <begin position="439"/>
        <end position="450"/>
    </location>
</feature>
<dbReference type="InterPro" id="IPR032443">
    <property type="entry name" value="RAWUL"/>
</dbReference>
<evidence type="ECO:0000313" key="9">
    <source>
        <dbReference type="EMBL" id="KAH3698655.1"/>
    </source>
</evidence>
<feature type="compositionally biased region" description="Basic and acidic residues" evidence="7">
    <location>
        <begin position="425"/>
        <end position="438"/>
    </location>
</feature>
<dbReference type="SMART" id="SM00184">
    <property type="entry name" value="RING"/>
    <property type="match status" value="1"/>
</dbReference>
<keyword evidence="5" id="KW-0539">Nucleus</keyword>
<keyword evidence="2" id="KW-0479">Metal-binding</keyword>
<dbReference type="Gene3D" id="3.10.20.90">
    <property type="entry name" value="Phosphatidylinositol 3-kinase Catalytic Subunit, Chain A, domain 1"/>
    <property type="match status" value="1"/>
</dbReference>
<dbReference type="InterPro" id="IPR001841">
    <property type="entry name" value="Znf_RING"/>
</dbReference>
<dbReference type="OrthoDB" id="1305878at2759"/>
<dbReference type="Pfam" id="PF13923">
    <property type="entry name" value="zf-C3HC4_2"/>
    <property type="match status" value="1"/>
</dbReference>